<dbReference type="AlphaFoldDB" id="A0A2B4S546"/>
<dbReference type="PANTHER" id="PTHR15034:SF5">
    <property type="entry name" value="DEATH DOMAIN-CONTAINING PROTEIN CRADD"/>
    <property type="match status" value="1"/>
</dbReference>
<name>A0A2B4S546_STYPI</name>
<evidence type="ECO:0000256" key="1">
    <source>
        <dbReference type="SAM" id="MobiDB-lite"/>
    </source>
</evidence>
<protein>
    <recommendedName>
        <fullName evidence="2">CARD domain-containing protein</fullName>
    </recommendedName>
</protein>
<dbReference type="InterPro" id="IPR011029">
    <property type="entry name" value="DEATH-like_dom_sf"/>
</dbReference>
<dbReference type="CDD" id="cd01671">
    <property type="entry name" value="CARD"/>
    <property type="match status" value="1"/>
</dbReference>
<comment type="caution">
    <text evidence="3">The sequence shown here is derived from an EMBL/GenBank/DDBJ whole genome shotgun (WGS) entry which is preliminary data.</text>
</comment>
<dbReference type="InterPro" id="IPR037939">
    <property type="entry name" value="CRADD"/>
</dbReference>
<dbReference type="Gene3D" id="1.10.533.10">
    <property type="entry name" value="Death Domain, Fas"/>
    <property type="match status" value="1"/>
</dbReference>
<dbReference type="EMBL" id="LSMT01000184">
    <property type="protein sequence ID" value="PFX24169.1"/>
    <property type="molecule type" value="Genomic_DNA"/>
</dbReference>
<dbReference type="GO" id="GO:0070513">
    <property type="term" value="F:death domain binding"/>
    <property type="evidence" value="ECO:0007669"/>
    <property type="project" value="InterPro"/>
</dbReference>
<evidence type="ECO:0000313" key="3">
    <source>
        <dbReference type="EMBL" id="PFX24169.1"/>
    </source>
</evidence>
<feature type="domain" description="CARD" evidence="2">
    <location>
        <begin position="58"/>
        <end position="147"/>
    </location>
</feature>
<dbReference type="GO" id="GO:0002020">
    <property type="term" value="F:protease binding"/>
    <property type="evidence" value="ECO:0007669"/>
    <property type="project" value="InterPro"/>
</dbReference>
<reference evidence="4" key="1">
    <citation type="journal article" date="2017" name="bioRxiv">
        <title>Comparative analysis of the genomes of Stylophora pistillata and Acropora digitifera provides evidence for extensive differences between species of corals.</title>
        <authorList>
            <person name="Voolstra C.R."/>
            <person name="Li Y."/>
            <person name="Liew Y.J."/>
            <person name="Baumgarten S."/>
            <person name="Zoccola D."/>
            <person name="Flot J.-F."/>
            <person name="Tambutte S."/>
            <person name="Allemand D."/>
            <person name="Aranda M."/>
        </authorList>
    </citation>
    <scope>NUCLEOTIDE SEQUENCE [LARGE SCALE GENOMIC DNA]</scope>
</reference>
<organism evidence="3 4">
    <name type="scientific">Stylophora pistillata</name>
    <name type="common">Smooth cauliflower coral</name>
    <dbReference type="NCBI Taxonomy" id="50429"/>
    <lineage>
        <taxon>Eukaryota</taxon>
        <taxon>Metazoa</taxon>
        <taxon>Cnidaria</taxon>
        <taxon>Anthozoa</taxon>
        <taxon>Hexacorallia</taxon>
        <taxon>Scleractinia</taxon>
        <taxon>Astrocoeniina</taxon>
        <taxon>Pocilloporidae</taxon>
        <taxon>Stylophora</taxon>
    </lineage>
</organism>
<feature type="compositionally biased region" description="Polar residues" evidence="1">
    <location>
        <begin position="1"/>
        <end position="11"/>
    </location>
</feature>
<dbReference type="PROSITE" id="PS50209">
    <property type="entry name" value="CARD"/>
    <property type="match status" value="1"/>
</dbReference>
<dbReference type="Proteomes" id="UP000225706">
    <property type="component" value="Unassembled WGS sequence"/>
</dbReference>
<gene>
    <name evidence="3" type="ORF">AWC38_SpisGene11237</name>
</gene>
<dbReference type="PANTHER" id="PTHR15034">
    <property type="entry name" value="DEATH DOMAIN-CONTAINING PROTEIN CRADD"/>
    <property type="match status" value="1"/>
</dbReference>
<dbReference type="SUPFAM" id="SSF47986">
    <property type="entry name" value="DEATH domain"/>
    <property type="match status" value="1"/>
</dbReference>
<dbReference type="InterPro" id="IPR001315">
    <property type="entry name" value="CARD"/>
</dbReference>
<keyword evidence="4" id="KW-1185">Reference proteome</keyword>
<evidence type="ECO:0000313" key="4">
    <source>
        <dbReference type="Proteomes" id="UP000225706"/>
    </source>
</evidence>
<evidence type="ECO:0000259" key="2">
    <source>
        <dbReference type="PROSITE" id="PS50209"/>
    </source>
</evidence>
<feature type="region of interest" description="Disordered" evidence="1">
    <location>
        <begin position="1"/>
        <end position="45"/>
    </location>
</feature>
<sequence>MGNSAESNTLDGTKDEAIYSKETAEQADEEEMKDTFDSDAEDEQQKKIMACGETVERMPEAYRNLLREVKVQLANDMEPGKVLLRMSPSLVFSTDDEEIIEAENTRMNKNKRLLEILMRKPAKAYESFKEALRADQPHLAGLIDNAEISNKAFQKAKDELERKKGFQEAGSQSEICRLRACLRENQAEPGRDDKLQITDLAQSWHKC</sequence>
<feature type="compositionally biased region" description="Basic and acidic residues" evidence="1">
    <location>
        <begin position="12"/>
        <end position="24"/>
    </location>
</feature>
<dbReference type="GO" id="GO:0042981">
    <property type="term" value="P:regulation of apoptotic process"/>
    <property type="evidence" value="ECO:0007669"/>
    <property type="project" value="InterPro"/>
</dbReference>
<feature type="compositionally biased region" description="Acidic residues" evidence="1">
    <location>
        <begin position="25"/>
        <end position="42"/>
    </location>
</feature>
<proteinExistence type="predicted"/>
<accession>A0A2B4S546</accession>
<dbReference type="Pfam" id="PF00619">
    <property type="entry name" value="CARD"/>
    <property type="match status" value="1"/>
</dbReference>
<dbReference type="OrthoDB" id="428577at2759"/>